<sequence length="670" mass="67348">MPRPPLHTSIPAQASIRLRGAGLAGAAALLLGLAACGSGGGNSSDGGSSEPGSASGPTVFSVDPSVSGVAAVGTPLTNARILVLDGKGATVGSGSSSAADGSYKITLSSKSLSAPLLLQLRGLDAAGSPQVLHSAVPLLSATAPAMVAHITPLSNAIVALSLGSDPQAVFAAPTQNAAAVAAVAMAASGAAGFVKTLVKTQLSDLKFANTAALDLLADPGFAANKSAQDLLLESLRVNVAKSSKGVQQLQLSNKLQPGVAAEVVVELATAQAELLKTTASTPANAIVSTLKATTSPTATLANLGALDDLSAALNKLIAQGANASTIAASPLLAGYEQHNGRLKAGVGARLADYASKNRQFGRWMLTGCADEVVTGGLCKRVLVSAPISDSSGSVVDVFSDAISYNKTSTTGSVWNLIGNGKKLELAVYPLAFQALSADGTPSSALAPNPALGIQLLIQAQDGSSAAKLLDTATVQTPGGFSIPLGYCGQAQLCISGTPGSSSLIPTGGLADTVLQQSSVGWLGSADTVRNAKYIANYSLAGAAESRPVYLPADVPAELPQARFPVLDGVSAGQPLRAGQVLVGTALSWATWAAANPDMRLISIRTVLSVAEDASKAPLIQDGTPPLPPASGLNLAGISVPDAYLPTRYELWLGAQDSAGRRYFTRYTLQP</sequence>
<name>A0A840LA31_9BURK</name>
<accession>A0A840LA31</accession>
<dbReference type="EMBL" id="JACHLP010000001">
    <property type="protein sequence ID" value="MBB4842227.1"/>
    <property type="molecule type" value="Genomic_DNA"/>
</dbReference>
<keyword evidence="2" id="KW-1185">Reference proteome</keyword>
<reference evidence="1 2" key="1">
    <citation type="submission" date="2020-08" db="EMBL/GenBank/DDBJ databases">
        <title>Functional genomics of gut bacteria from endangered species of beetles.</title>
        <authorList>
            <person name="Carlos-Shanley C."/>
        </authorList>
    </citation>
    <scope>NUCLEOTIDE SEQUENCE [LARGE SCALE GENOMIC DNA]</scope>
    <source>
        <strain evidence="1 2">S00239</strain>
    </source>
</reference>
<protein>
    <submittedName>
        <fullName evidence="1">Uncharacterized protein</fullName>
    </submittedName>
</protein>
<dbReference type="AlphaFoldDB" id="A0A840LA31"/>
<gene>
    <name evidence="1" type="ORF">HNP55_000722</name>
</gene>
<comment type="caution">
    <text evidence="1">The sequence shown here is derived from an EMBL/GenBank/DDBJ whole genome shotgun (WGS) entry which is preliminary data.</text>
</comment>
<evidence type="ECO:0000313" key="2">
    <source>
        <dbReference type="Proteomes" id="UP000562027"/>
    </source>
</evidence>
<organism evidence="1 2">
    <name type="scientific">Roseateles oligotrophus</name>
    <dbReference type="NCBI Taxonomy" id="1769250"/>
    <lineage>
        <taxon>Bacteria</taxon>
        <taxon>Pseudomonadati</taxon>
        <taxon>Pseudomonadota</taxon>
        <taxon>Betaproteobacteria</taxon>
        <taxon>Burkholderiales</taxon>
        <taxon>Sphaerotilaceae</taxon>
        <taxon>Roseateles</taxon>
    </lineage>
</organism>
<proteinExistence type="predicted"/>
<dbReference type="RefSeq" id="WP_184296244.1">
    <property type="nucleotide sequence ID" value="NZ_JACHLP010000001.1"/>
</dbReference>
<evidence type="ECO:0000313" key="1">
    <source>
        <dbReference type="EMBL" id="MBB4842227.1"/>
    </source>
</evidence>
<dbReference type="Proteomes" id="UP000562027">
    <property type="component" value="Unassembled WGS sequence"/>
</dbReference>